<accession>A0A9P7Y7Y4</accession>
<feature type="compositionally biased region" description="Basic and acidic residues" evidence="1">
    <location>
        <begin position="188"/>
        <end position="211"/>
    </location>
</feature>
<protein>
    <submittedName>
        <fullName evidence="2">Uncharacterized protein</fullName>
    </submittedName>
</protein>
<reference evidence="2" key="1">
    <citation type="journal article" date="2021" name="IMA Fungus">
        <title>Genomic characterization of three marine fungi, including Emericellopsis atlantica sp. nov. with signatures of a generalist lifestyle and marine biomass degradation.</title>
        <authorList>
            <person name="Hagestad O.C."/>
            <person name="Hou L."/>
            <person name="Andersen J.H."/>
            <person name="Hansen E.H."/>
            <person name="Altermark B."/>
            <person name="Li C."/>
            <person name="Kuhnert E."/>
            <person name="Cox R.J."/>
            <person name="Crous P.W."/>
            <person name="Spatafora J.W."/>
            <person name="Lail K."/>
            <person name="Amirebrahimi M."/>
            <person name="Lipzen A."/>
            <person name="Pangilinan J."/>
            <person name="Andreopoulos W."/>
            <person name="Hayes R.D."/>
            <person name="Ng V."/>
            <person name="Grigoriev I.V."/>
            <person name="Jackson S.A."/>
            <person name="Sutton T.D.S."/>
            <person name="Dobson A.D.W."/>
            <person name="Rama T."/>
        </authorList>
    </citation>
    <scope>NUCLEOTIDE SEQUENCE</scope>
    <source>
        <strain evidence="2">TRa018bII</strain>
    </source>
</reference>
<feature type="region of interest" description="Disordered" evidence="1">
    <location>
        <begin position="325"/>
        <end position="358"/>
    </location>
</feature>
<evidence type="ECO:0000313" key="2">
    <source>
        <dbReference type="EMBL" id="KAG9228745.1"/>
    </source>
</evidence>
<dbReference type="AlphaFoldDB" id="A0A9P7Y7Y4"/>
<feature type="compositionally biased region" description="Low complexity" evidence="1">
    <location>
        <begin position="166"/>
        <end position="180"/>
    </location>
</feature>
<gene>
    <name evidence="2" type="ORF">BJ875DRAFT_525624</name>
</gene>
<organism evidence="2 3">
    <name type="scientific">Amylocarpus encephaloides</name>
    <dbReference type="NCBI Taxonomy" id="45428"/>
    <lineage>
        <taxon>Eukaryota</taxon>
        <taxon>Fungi</taxon>
        <taxon>Dikarya</taxon>
        <taxon>Ascomycota</taxon>
        <taxon>Pezizomycotina</taxon>
        <taxon>Leotiomycetes</taxon>
        <taxon>Helotiales</taxon>
        <taxon>Helotiales incertae sedis</taxon>
        <taxon>Amylocarpus</taxon>
    </lineage>
</organism>
<dbReference type="EMBL" id="MU251868">
    <property type="protein sequence ID" value="KAG9228745.1"/>
    <property type="molecule type" value="Genomic_DNA"/>
</dbReference>
<dbReference type="Proteomes" id="UP000824998">
    <property type="component" value="Unassembled WGS sequence"/>
</dbReference>
<keyword evidence="3" id="KW-1185">Reference proteome</keyword>
<feature type="compositionally biased region" description="Basic and acidic residues" evidence="1">
    <location>
        <begin position="95"/>
        <end position="112"/>
    </location>
</feature>
<feature type="compositionally biased region" description="Polar residues" evidence="1">
    <location>
        <begin position="147"/>
        <end position="164"/>
    </location>
</feature>
<name>A0A9P7Y7Y4_9HELO</name>
<evidence type="ECO:0000313" key="3">
    <source>
        <dbReference type="Proteomes" id="UP000824998"/>
    </source>
</evidence>
<proteinExistence type="predicted"/>
<evidence type="ECO:0000256" key="1">
    <source>
        <dbReference type="SAM" id="MobiDB-lite"/>
    </source>
</evidence>
<sequence>MISGQKDFQTPRLEPNEPGIDDCERSRRPRTTSHSLSTRPPADESCAAMAGRALYGGPLARPVKGTGRGETESVGNDGDEMGVRGTANSVPGHSATREREGDGEVGKGKWGQEQEQAGAGRSRSRRRRNAKDGACRGTTPVGVWLSATPSTVTTHQNTAGSRNTARSRGTRPGTTPFRTPEASTCGGRDGEAGTDRGPRGEASDRRRAHDAADEDMAMDGAWNLEPGGHSTKRALPTTRTFRDALVSSQSERVEEGRGSSLEIPSLVSVSPRFRRPSGVQSCGRLDLPSQRTLSEGNWRSSLCSFFLCSFFLFLSRVSFLSQPREIGETNDPTTGKGLCREGAAAEGARGRPGKGRRSGEAWELGIASRLGWTS</sequence>
<feature type="region of interest" description="Disordered" evidence="1">
    <location>
        <begin position="1"/>
        <end position="212"/>
    </location>
</feature>
<comment type="caution">
    <text evidence="2">The sequence shown here is derived from an EMBL/GenBank/DDBJ whole genome shotgun (WGS) entry which is preliminary data.</text>
</comment>